<evidence type="ECO:0000313" key="9">
    <source>
        <dbReference type="Proteomes" id="UP000190206"/>
    </source>
</evidence>
<reference evidence="8 9" key="1">
    <citation type="submission" date="2016-12" db="EMBL/GenBank/DDBJ databases">
        <title>Clostridium tepidum sp. nov., a close relative of Clostridium sporogenes and Clostridium botulinum Group I.</title>
        <authorList>
            <person name="Dobritsa A.P."/>
            <person name="Kutumbaka K."/>
            <person name="Werner K."/>
            <person name="Samadpour M."/>
        </authorList>
    </citation>
    <scope>NUCLEOTIDE SEQUENCE [LARGE SCALE GENOMIC DNA]</scope>
    <source>
        <strain evidence="8 9">PE</strain>
    </source>
</reference>
<name>A0ABX3L440_9CLOT</name>
<keyword evidence="1 5" id="KW-0547">Nucleotide-binding</keyword>
<dbReference type="PROSITE" id="PS51198">
    <property type="entry name" value="UVRD_HELICASE_ATP_BIND"/>
    <property type="match status" value="1"/>
</dbReference>
<dbReference type="PANTHER" id="PTHR11070:SF17">
    <property type="entry name" value="DNA HELICASE IV"/>
    <property type="match status" value="1"/>
</dbReference>
<dbReference type="EMBL" id="MRAD01000006">
    <property type="protein sequence ID" value="OOO62307.1"/>
    <property type="molecule type" value="Genomic_DNA"/>
</dbReference>
<dbReference type="Gene3D" id="3.40.50.300">
    <property type="entry name" value="P-loop containing nucleotide triphosphate hydrolases"/>
    <property type="match status" value="3"/>
</dbReference>
<proteinExistence type="predicted"/>
<sequence>MDNNSINNSMDKYIELGMEREYLDFIIDKIRKETAIYLDKRKDIIKDIVEYRKEFLEEDKKDEDKVAEYFDHERYLKEKLYCFIDKKLKELTVLEQNPYFGKVNFEDDGDEDYIYIGRYGFLETGNYKPYIVDWRAPICQIFYQGKLGDITYESPEGKIEVYVKSKRQYIIRKGILKGMFDSVLDVKDDVLKMVLSQNTKEKLKDIVMTIQEEQDNLIRQPKNKAIVVNGVAGSGKTTIALHRVAYLLYNYRKQIQDKILILGPNNIFVDYISDVLPSLGENGVKQTTFKDFIENLLPINNFLEYSDYIKKLVDKDDKFIRDIIYKQSKKYMNDLDNFIETLEQNIFITKDVVLMDEIAIDKKEIDEMLYSYYKYMPLFKRSKKVKRIIFSKIRDIRNKKVYEIQRQYEEKIKNLSKEELELNKNNLDFERKNNIINVVKKSMELKKSLVWLNNPQILDIYNEFNNNKELTIDDVIAILYLKIKLEGLRYKKDIKHVVIDEAQDYSFLQFVVLKELTDCESMTIVGDVNQRTVPFNDEIPMLCLNSIFHRVDVEYFNLDKSYRSTKEIMEYANKYLNTNKIVPLVREGYPVKEVEAKSTNEVIDNIKYYLNYLQNKGYENIAIITAKLEDGKFIGEELKKEMYINLIEREDIIYSGGKIIIPSYLSKGLEFDATILVLDSNNIEDNLKYIMATRALHEMVVINKTL</sequence>
<feature type="domain" description="UvrD-like helicase ATP-binding" evidence="7">
    <location>
        <begin position="209"/>
        <end position="565"/>
    </location>
</feature>
<evidence type="ECO:0000256" key="2">
    <source>
        <dbReference type="ARBA" id="ARBA00022801"/>
    </source>
</evidence>
<dbReference type="RefSeq" id="WP_078024132.1">
    <property type="nucleotide sequence ID" value="NZ_MRAD01000006.1"/>
</dbReference>
<dbReference type="SUPFAM" id="SSF52540">
    <property type="entry name" value="P-loop containing nucleoside triphosphate hydrolases"/>
    <property type="match status" value="1"/>
</dbReference>
<evidence type="ECO:0000256" key="5">
    <source>
        <dbReference type="PROSITE-ProRule" id="PRU00560"/>
    </source>
</evidence>
<dbReference type="Pfam" id="PF00580">
    <property type="entry name" value="UvrD-helicase"/>
    <property type="match status" value="1"/>
</dbReference>
<dbReference type="Proteomes" id="UP000190206">
    <property type="component" value="Unassembled WGS sequence"/>
</dbReference>
<keyword evidence="3 5" id="KW-0347">Helicase</keyword>
<keyword evidence="6" id="KW-0175">Coiled coil</keyword>
<evidence type="ECO:0000256" key="3">
    <source>
        <dbReference type="ARBA" id="ARBA00022806"/>
    </source>
</evidence>
<keyword evidence="9" id="KW-1185">Reference proteome</keyword>
<keyword evidence="2 5" id="KW-0378">Hydrolase</keyword>
<feature type="binding site" evidence="5">
    <location>
        <begin position="230"/>
        <end position="237"/>
    </location>
    <ligand>
        <name>ATP</name>
        <dbReference type="ChEBI" id="CHEBI:30616"/>
    </ligand>
</feature>
<gene>
    <name evidence="8" type="ORF">BS637_07535</name>
</gene>
<dbReference type="InterPro" id="IPR014016">
    <property type="entry name" value="UvrD-like_ATP-bd"/>
</dbReference>
<evidence type="ECO:0000256" key="1">
    <source>
        <dbReference type="ARBA" id="ARBA00022741"/>
    </source>
</evidence>
<protein>
    <submittedName>
        <fullName evidence="8">ATP-dependent DNA helicase</fullName>
    </submittedName>
</protein>
<dbReference type="InterPro" id="IPR027417">
    <property type="entry name" value="P-loop_NTPase"/>
</dbReference>
<dbReference type="PANTHER" id="PTHR11070">
    <property type="entry name" value="UVRD / RECB / PCRA DNA HELICASE FAMILY MEMBER"/>
    <property type="match status" value="1"/>
</dbReference>
<organism evidence="8 9">
    <name type="scientific">Clostridium tepidum</name>
    <dbReference type="NCBI Taxonomy" id="1962263"/>
    <lineage>
        <taxon>Bacteria</taxon>
        <taxon>Bacillati</taxon>
        <taxon>Bacillota</taxon>
        <taxon>Clostridia</taxon>
        <taxon>Eubacteriales</taxon>
        <taxon>Clostridiaceae</taxon>
        <taxon>Clostridium</taxon>
    </lineage>
</organism>
<evidence type="ECO:0000313" key="8">
    <source>
        <dbReference type="EMBL" id="OOO62307.1"/>
    </source>
</evidence>
<accession>A0ABX3L440</accession>
<evidence type="ECO:0000259" key="7">
    <source>
        <dbReference type="PROSITE" id="PS51198"/>
    </source>
</evidence>
<feature type="coiled-coil region" evidence="6">
    <location>
        <begin position="398"/>
        <end position="432"/>
    </location>
</feature>
<evidence type="ECO:0000256" key="4">
    <source>
        <dbReference type="ARBA" id="ARBA00022840"/>
    </source>
</evidence>
<dbReference type="InterPro" id="IPR000212">
    <property type="entry name" value="DNA_helicase_UvrD/REP"/>
</dbReference>
<evidence type="ECO:0000256" key="6">
    <source>
        <dbReference type="SAM" id="Coils"/>
    </source>
</evidence>
<keyword evidence="4 5" id="KW-0067">ATP-binding</keyword>
<dbReference type="GO" id="GO:0004386">
    <property type="term" value="F:helicase activity"/>
    <property type="evidence" value="ECO:0007669"/>
    <property type="project" value="UniProtKB-KW"/>
</dbReference>
<comment type="caution">
    <text evidence="8">The sequence shown here is derived from an EMBL/GenBank/DDBJ whole genome shotgun (WGS) entry which is preliminary data.</text>
</comment>